<dbReference type="RefSeq" id="WP_015350450.1">
    <property type="nucleotide sequence ID" value="NC_020126.1"/>
</dbReference>
<dbReference type="PATRIC" id="fig|1278073.3.peg.4978"/>
<organism evidence="2 3">
    <name type="scientific">Myxococcus stipitatus (strain DSM 14675 / JCM 12634 / Mx s8)</name>
    <dbReference type="NCBI Taxonomy" id="1278073"/>
    <lineage>
        <taxon>Bacteria</taxon>
        <taxon>Pseudomonadati</taxon>
        <taxon>Myxococcota</taxon>
        <taxon>Myxococcia</taxon>
        <taxon>Myxococcales</taxon>
        <taxon>Cystobacterineae</taxon>
        <taxon>Myxococcaceae</taxon>
        <taxon>Myxococcus</taxon>
    </lineage>
</organism>
<evidence type="ECO:0000256" key="1">
    <source>
        <dbReference type="SAM" id="MobiDB-lite"/>
    </source>
</evidence>
<proteinExistence type="predicted"/>
<dbReference type="STRING" id="1278073.MYSTI_04905"/>
<keyword evidence="3" id="KW-1185">Reference proteome</keyword>
<dbReference type="KEGG" id="msd:MYSTI_04905"/>
<dbReference type="CDD" id="cd14740">
    <property type="entry name" value="PAAR_4"/>
    <property type="match status" value="1"/>
</dbReference>
<protein>
    <submittedName>
        <fullName evidence="2">Rhs family protein</fullName>
    </submittedName>
</protein>
<gene>
    <name evidence="2" type="ordered locus">MYSTI_04905</name>
</gene>
<feature type="region of interest" description="Disordered" evidence="1">
    <location>
        <begin position="1"/>
        <end position="30"/>
    </location>
</feature>
<dbReference type="AlphaFoldDB" id="L7UIB0"/>
<feature type="compositionally biased region" description="Low complexity" evidence="1">
    <location>
        <begin position="1"/>
        <end position="11"/>
    </location>
</feature>
<evidence type="ECO:0000313" key="3">
    <source>
        <dbReference type="Proteomes" id="UP000011131"/>
    </source>
</evidence>
<dbReference type="Gene3D" id="2.60.200.60">
    <property type="match status" value="2"/>
</dbReference>
<dbReference type="HOGENOM" id="CLU_775741_0_0_7"/>
<dbReference type="EMBL" id="CP004025">
    <property type="protein sequence ID" value="AGC46194.1"/>
    <property type="molecule type" value="Genomic_DNA"/>
</dbReference>
<dbReference type="Proteomes" id="UP000011131">
    <property type="component" value="Chromosome"/>
</dbReference>
<reference evidence="2 3" key="1">
    <citation type="journal article" date="2013" name="Genome Announc.">
        <title>Complete genome sequence of Myxococcus stipitatus strain DSM 14675, a fruiting myxobacterium.</title>
        <authorList>
            <person name="Huntley S."/>
            <person name="Kneip S."/>
            <person name="Treuner-Lange A."/>
            <person name="Sogaard-Andersen L."/>
        </authorList>
    </citation>
    <scope>NUCLEOTIDE SEQUENCE [LARGE SCALE GENOMIC DNA]</scope>
    <source>
        <strain evidence="3">DSM 14675 / JCM 12634 / Mx s8</strain>
    </source>
</reference>
<dbReference type="Pfam" id="PF05488">
    <property type="entry name" value="PAAR_motif"/>
    <property type="match status" value="1"/>
</dbReference>
<name>L7UIB0_MYXSD</name>
<accession>L7UIB0</accession>
<dbReference type="InterPro" id="IPR008727">
    <property type="entry name" value="PAAR_motif"/>
</dbReference>
<evidence type="ECO:0000313" key="2">
    <source>
        <dbReference type="EMBL" id="AGC46194.1"/>
    </source>
</evidence>
<sequence length="357" mass="35162">MTSTLTLSSTSAHGARQADRPPAPVPPLIQPTGENVAVDSFASIVNRTTDPFRQAPPAHQGTVGAVNQVLGGVLGVINAPVELLNTGFALATAPLAALFPALPAATLTALHVGLPHPHAHPPSLIVPAPPIPLPSLGAVMLSGCMSVLINGLPAARAGDVGLAVTCGSFMPPLEVFTGSSKVFIGGSRAARMGDITKHCTPSTGGGALTKMQKVMAVASKVMAGAGMVSGALSVATAAMDSANSSAEAAAAAAADDANAAAASASAAAGQAIGAGVAAAQLAADAAAMVMSMMVGKDPGLVPDFGAIVVGHPNVLIGGFPMPSWSDVAEGMKKLVAGLRRGVRGGRRQGRLFCASCM</sequence>